<name>A0ABP0I8K6_9DINO</name>
<organism evidence="1 2">
    <name type="scientific">Durusdinium trenchii</name>
    <dbReference type="NCBI Taxonomy" id="1381693"/>
    <lineage>
        <taxon>Eukaryota</taxon>
        <taxon>Sar</taxon>
        <taxon>Alveolata</taxon>
        <taxon>Dinophyceae</taxon>
        <taxon>Suessiales</taxon>
        <taxon>Symbiodiniaceae</taxon>
        <taxon>Durusdinium</taxon>
    </lineage>
</organism>
<accession>A0ABP0I8K6</accession>
<dbReference type="PANTHER" id="PTHR12406:SF7">
    <property type="entry name" value="PATATIN-LIKE PHOSPHOLIPASE DOMAIN-CONTAINING PROTEIN 4"/>
    <property type="match status" value="1"/>
</dbReference>
<dbReference type="SUPFAM" id="SSF52151">
    <property type="entry name" value="FabD/lysophospholipase-like"/>
    <property type="match status" value="1"/>
</dbReference>
<dbReference type="Pfam" id="PF01734">
    <property type="entry name" value="Patatin"/>
    <property type="match status" value="1"/>
</dbReference>
<dbReference type="InterPro" id="IPR016035">
    <property type="entry name" value="Acyl_Trfase/lysoPLipase"/>
</dbReference>
<dbReference type="InterPro" id="IPR033562">
    <property type="entry name" value="PLPL"/>
</dbReference>
<gene>
    <name evidence="1" type="ORF">CCMP2556_LOCUS5454</name>
</gene>
<evidence type="ECO:0000313" key="1">
    <source>
        <dbReference type="EMBL" id="CAK8998923.1"/>
    </source>
</evidence>
<dbReference type="PROSITE" id="PS51635">
    <property type="entry name" value="PNPLA"/>
    <property type="match status" value="1"/>
</dbReference>
<dbReference type="EMBL" id="CAXAMN010002281">
    <property type="protein sequence ID" value="CAK8998923.1"/>
    <property type="molecule type" value="Genomic_DNA"/>
</dbReference>
<protein>
    <submittedName>
        <fullName evidence="1">Uncharacterized protein</fullName>
    </submittedName>
</protein>
<reference evidence="1 2" key="1">
    <citation type="submission" date="2024-02" db="EMBL/GenBank/DDBJ databases">
        <authorList>
            <person name="Chen Y."/>
            <person name="Shah S."/>
            <person name="Dougan E. K."/>
            <person name="Thang M."/>
            <person name="Chan C."/>
        </authorList>
    </citation>
    <scope>NUCLEOTIDE SEQUENCE [LARGE SCALE GENOMIC DNA]</scope>
</reference>
<proteinExistence type="predicted"/>
<keyword evidence="2" id="KW-1185">Reference proteome</keyword>
<sequence length="407" mass="45087">MDQEEWCSQITQESISDVSTTDHGLSTTSLEEIDSSEASLPVPGDVPRPRPVLLRCLHFAIYYSCIIITALVLTFRRILAIFVDGKPATQKLSRPKAKLSWAQLAGAKDPARLAREVMPEPPPFPVPTDEFTITFGPCANLMIYTGGVACCLQRCPNFAEVKSKLRFHGVSSGAFIAATMAADVELLEMLPEMLSWTQRFRSRLWGLVGAYSASISEIVWRIFSRAECFERAKTCLSMGVTTFTPFPGRFVMDTFDSASELVTALLGSCYIPVAFEVPQWSQNHGPFWDGGIFEFASQGDLVVSPFEGVLPDVYPEVPYPKCFSFFPPHEADAVSLFEDGYMDCLRWLEQGAVARKEAREEAFGFTQADSKSQDIGPLLSEGKRFVLEIFRGHGSGATLTPEKTKHD</sequence>
<dbReference type="InterPro" id="IPR002641">
    <property type="entry name" value="PNPLA_dom"/>
</dbReference>
<evidence type="ECO:0000313" key="2">
    <source>
        <dbReference type="Proteomes" id="UP001642484"/>
    </source>
</evidence>
<comment type="caution">
    <text evidence="1">The sequence shown here is derived from an EMBL/GenBank/DDBJ whole genome shotgun (WGS) entry which is preliminary data.</text>
</comment>
<dbReference type="Proteomes" id="UP001642484">
    <property type="component" value="Unassembled WGS sequence"/>
</dbReference>
<dbReference type="PANTHER" id="PTHR12406">
    <property type="entry name" value="CALCIUM-INDEPENDENT PHOSPHOLIPASE A2 IPLA2 -RELATED"/>
    <property type="match status" value="1"/>
</dbReference>